<dbReference type="InterPro" id="IPR046109">
    <property type="entry name" value="DUF6046"/>
</dbReference>
<feature type="domain" description="DUF6046" evidence="1">
    <location>
        <begin position="12"/>
        <end position="136"/>
    </location>
</feature>
<evidence type="ECO:0000313" key="2">
    <source>
        <dbReference type="EMBL" id="GFR90321.1"/>
    </source>
</evidence>
<sequence>MLEDYRLKAFRMPLSTIVEVSRGKEVVYTSVSAGKTSIKEVSGFKDWDIKIKGLFLDEKGHPQDADSIVAQKRRLLEFESVCGSIEVYDGWLFDLCGIYRIFIEQLEISPVKGAGKISGFSMTCKSDEPYEIEIKNQ</sequence>
<dbReference type="Pfam" id="PF19512">
    <property type="entry name" value="DUF6046"/>
    <property type="match status" value="1"/>
</dbReference>
<evidence type="ECO:0000313" key="3">
    <source>
        <dbReference type="Proteomes" id="UP000762676"/>
    </source>
</evidence>
<gene>
    <name evidence="2" type="ORF">ElyMa_002565200</name>
</gene>
<keyword evidence="3" id="KW-1185">Reference proteome</keyword>
<reference evidence="2 3" key="1">
    <citation type="journal article" date="2021" name="Elife">
        <title>Chloroplast acquisition without the gene transfer in kleptoplastic sea slugs, Plakobranchus ocellatus.</title>
        <authorList>
            <person name="Maeda T."/>
            <person name="Takahashi S."/>
            <person name="Yoshida T."/>
            <person name="Shimamura S."/>
            <person name="Takaki Y."/>
            <person name="Nagai Y."/>
            <person name="Toyoda A."/>
            <person name="Suzuki Y."/>
            <person name="Arimoto A."/>
            <person name="Ishii H."/>
            <person name="Satoh N."/>
            <person name="Nishiyama T."/>
            <person name="Hasebe M."/>
            <person name="Maruyama T."/>
            <person name="Minagawa J."/>
            <person name="Obokata J."/>
            <person name="Shigenobu S."/>
        </authorList>
    </citation>
    <scope>NUCLEOTIDE SEQUENCE [LARGE SCALE GENOMIC DNA]</scope>
</reference>
<comment type="caution">
    <text evidence="2">The sequence shown here is derived from an EMBL/GenBank/DDBJ whole genome shotgun (WGS) entry which is preliminary data.</text>
</comment>
<organism evidence="2 3">
    <name type="scientific">Elysia marginata</name>
    <dbReference type="NCBI Taxonomy" id="1093978"/>
    <lineage>
        <taxon>Eukaryota</taxon>
        <taxon>Metazoa</taxon>
        <taxon>Spiralia</taxon>
        <taxon>Lophotrochozoa</taxon>
        <taxon>Mollusca</taxon>
        <taxon>Gastropoda</taxon>
        <taxon>Heterobranchia</taxon>
        <taxon>Euthyneura</taxon>
        <taxon>Panpulmonata</taxon>
        <taxon>Sacoglossa</taxon>
        <taxon>Placobranchoidea</taxon>
        <taxon>Plakobranchidae</taxon>
        <taxon>Elysia</taxon>
    </lineage>
</organism>
<protein>
    <recommendedName>
        <fullName evidence="1">DUF6046 domain-containing protein</fullName>
    </recommendedName>
</protein>
<evidence type="ECO:0000259" key="1">
    <source>
        <dbReference type="Pfam" id="PF19512"/>
    </source>
</evidence>
<name>A0AAV4H0Q8_9GAST</name>
<proteinExistence type="predicted"/>
<dbReference type="Proteomes" id="UP000762676">
    <property type="component" value="Unassembled WGS sequence"/>
</dbReference>
<accession>A0AAV4H0Q8</accession>
<dbReference type="AlphaFoldDB" id="A0AAV4H0Q8"/>
<dbReference type="EMBL" id="BMAT01005280">
    <property type="protein sequence ID" value="GFR90321.1"/>
    <property type="molecule type" value="Genomic_DNA"/>
</dbReference>